<dbReference type="FunFam" id="2.40.30.10:FF:000085">
    <property type="entry name" value="Elongation factor Tu"/>
    <property type="match status" value="1"/>
</dbReference>
<keyword evidence="5" id="KW-0479">Metal-binding</keyword>
<dbReference type="GO" id="GO:0005739">
    <property type="term" value="C:mitochondrion"/>
    <property type="evidence" value="ECO:0007669"/>
    <property type="project" value="TreeGrafter"/>
</dbReference>
<sequence length="460" mass="49577">MRPPSSSLLKLSSLLRKGCTCPSRYPRLPCLVEQARYASVLASKKTKAGTKEHFNVGTIGHIDHGKTTLTAAITRVLSERGCAKLVKFEEIDKGAEEQKRGITINIAHIGYESDSRHYAHTDCPGHRDFIKNMICGTSQMDAAILVIAATDGTMPQTREHLMLARQIGVETIVVFINKADAVDDEVLDLVELEARELLTHFGFDGDSAPVIRGSALAALNGEQDEIGKEAINKLVGALDGLKLPERDTTSTFLMPVASRVSVTGRGTVIIGTVERGVLKKGDKFEVIGMGSAVAGVASDLQVFKESVGEVRAGDHCGILCRGVKAQSVKRGMWMSTPGGITTSNVFKAELYLNSAEEGGRSQGIRTGFTEKIFCTTWDQVCRFRLSDQVDMMMPGENGTVHLTLLNAMPVLPGMRFTVRQDAGTIGTGVISEILPAANISNLDDLKNSVKKVVSSESSEK</sequence>
<evidence type="ECO:0000256" key="10">
    <source>
        <dbReference type="ARBA" id="ARBA00022917"/>
    </source>
</evidence>
<dbReference type="AlphaFoldDB" id="A0A914W9H6"/>
<dbReference type="GO" id="GO:0003746">
    <property type="term" value="F:translation elongation factor activity"/>
    <property type="evidence" value="ECO:0007669"/>
    <property type="project" value="UniProtKB-KW"/>
</dbReference>
<dbReference type="SUPFAM" id="SSF52540">
    <property type="entry name" value="P-loop containing nucleoside triphosphate hydrolases"/>
    <property type="match status" value="1"/>
</dbReference>
<dbReference type="NCBIfam" id="NF009373">
    <property type="entry name" value="PRK12736.1"/>
    <property type="match status" value="1"/>
</dbReference>
<evidence type="ECO:0000313" key="13">
    <source>
        <dbReference type="Proteomes" id="UP000887566"/>
    </source>
</evidence>
<evidence type="ECO:0000256" key="6">
    <source>
        <dbReference type="ARBA" id="ARBA00022741"/>
    </source>
</evidence>
<dbReference type="SUPFAM" id="SSF50465">
    <property type="entry name" value="EF-Tu/eEF-1alpha/eIF2-gamma C-terminal domain"/>
    <property type="match status" value="1"/>
</dbReference>
<keyword evidence="7" id="KW-0251">Elongation factor</keyword>
<dbReference type="PANTHER" id="PTHR43721:SF2">
    <property type="entry name" value="ELONGATION FACTOR TU, MITOCHONDRIAL"/>
    <property type="match status" value="1"/>
</dbReference>
<keyword evidence="11" id="KW-0342">GTP-binding</keyword>
<keyword evidence="8" id="KW-0378">Hydrolase</keyword>
<dbReference type="GO" id="GO:0003924">
    <property type="term" value="F:GTPase activity"/>
    <property type="evidence" value="ECO:0007669"/>
    <property type="project" value="InterPro"/>
</dbReference>
<evidence type="ECO:0000259" key="12">
    <source>
        <dbReference type="PROSITE" id="PS51722"/>
    </source>
</evidence>
<reference evidence="14" key="1">
    <citation type="submission" date="2022-11" db="UniProtKB">
        <authorList>
            <consortium name="WormBaseParasite"/>
        </authorList>
    </citation>
    <scope>IDENTIFICATION</scope>
</reference>
<keyword evidence="4" id="KW-0963">Cytoplasm</keyword>
<accession>A0A914W9H6</accession>
<dbReference type="Pfam" id="PF00009">
    <property type="entry name" value="GTP_EFTU"/>
    <property type="match status" value="1"/>
</dbReference>
<dbReference type="NCBIfam" id="NF000766">
    <property type="entry name" value="PRK00049.1"/>
    <property type="match status" value="1"/>
</dbReference>
<evidence type="ECO:0000256" key="2">
    <source>
        <dbReference type="ARBA" id="ARBA00011245"/>
    </source>
</evidence>
<dbReference type="InterPro" id="IPR004161">
    <property type="entry name" value="EFTu-like_2"/>
</dbReference>
<dbReference type="InterPro" id="IPR050055">
    <property type="entry name" value="EF-Tu_GTPase"/>
</dbReference>
<evidence type="ECO:0000256" key="7">
    <source>
        <dbReference type="ARBA" id="ARBA00022768"/>
    </source>
</evidence>
<keyword evidence="13" id="KW-1185">Reference proteome</keyword>
<evidence type="ECO:0000256" key="9">
    <source>
        <dbReference type="ARBA" id="ARBA00022842"/>
    </source>
</evidence>
<dbReference type="PRINTS" id="PR00315">
    <property type="entry name" value="ELONGATNFCT"/>
</dbReference>
<dbReference type="Pfam" id="PF03143">
    <property type="entry name" value="GTP_EFTU_D3"/>
    <property type="match status" value="1"/>
</dbReference>
<dbReference type="InterPro" id="IPR000795">
    <property type="entry name" value="T_Tr_GTP-bd_dom"/>
</dbReference>
<dbReference type="EC" id="3.6.5.3" evidence="3"/>
<dbReference type="SUPFAM" id="SSF50447">
    <property type="entry name" value="Translation proteins"/>
    <property type="match status" value="1"/>
</dbReference>
<evidence type="ECO:0000313" key="14">
    <source>
        <dbReference type="WBParaSite" id="PSAMB.scaffold3394size18462.g21330.t1"/>
    </source>
</evidence>
<dbReference type="Pfam" id="PF03144">
    <property type="entry name" value="GTP_EFTU_D2"/>
    <property type="match status" value="1"/>
</dbReference>
<dbReference type="InterPro" id="IPR041709">
    <property type="entry name" value="EF-Tu_GTP-bd"/>
</dbReference>
<dbReference type="WBParaSite" id="PSAMB.scaffold3394size18462.g21330.t1">
    <property type="protein sequence ID" value="PSAMB.scaffold3394size18462.g21330.t1"/>
    <property type="gene ID" value="PSAMB.scaffold3394size18462.g21330"/>
</dbReference>
<evidence type="ECO:0000256" key="5">
    <source>
        <dbReference type="ARBA" id="ARBA00022723"/>
    </source>
</evidence>
<dbReference type="PROSITE" id="PS51722">
    <property type="entry name" value="G_TR_2"/>
    <property type="match status" value="1"/>
</dbReference>
<keyword evidence="9" id="KW-0460">Magnesium</keyword>
<feature type="domain" description="Tr-type G" evidence="12">
    <location>
        <begin position="51"/>
        <end position="248"/>
    </location>
</feature>
<evidence type="ECO:0000256" key="11">
    <source>
        <dbReference type="ARBA" id="ARBA00023134"/>
    </source>
</evidence>
<name>A0A914W9H6_9BILA</name>
<comment type="similarity">
    <text evidence="1">Belongs to the TRAFAC class translation factor GTPase superfamily. Classic translation factor GTPase family. EF-Tu/EF-1A subfamily.</text>
</comment>
<dbReference type="FunFam" id="3.40.50.300:FF:000576">
    <property type="entry name" value="Elongation factor Tu"/>
    <property type="match status" value="1"/>
</dbReference>
<evidence type="ECO:0000256" key="1">
    <source>
        <dbReference type="ARBA" id="ARBA00007249"/>
    </source>
</evidence>
<evidence type="ECO:0000256" key="4">
    <source>
        <dbReference type="ARBA" id="ARBA00022490"/>
    </source>
</evidence>
<dbReference type="PROSITE" id="PS00301">
    <property type="entry name" value="G_TR_1"/>
    <property type="match status" value="1"/>
</dbReference>
<keyword evidence="6" id="KW-0547">Nucleotide-binding</keyword>
<dbReference type="GO" id="GO:0046872">
    <property type="term" value="F:metal ion binding"/>
    <property type="evidence" value="ECO:0007669"/>
    <property type="project" value="UniProtKB-KW"/>
</dbReference>
<organism evidence="13 14">
    <name type="scientific">Plectus sambesii</name>
    <dbReference type="NCBI Taxonomy" id="2011161"/>
    <lineage>
        <taxon>Eukaryota</taxon>
        <taxon>Metazoa</taxon>
        <taxon>Ecdysozoa</taxon>
        <taxon>Nematoda</taxon>
        <taxon>Chromadorea</taxon>
        <taxon>Plectida</taxon>
        <taxon>Plectina</taxon>
        <taxon>Plectoidea</taxon>
        <taxon>Plectidae</taxon>
        <taxon>Plectus</taxon>
    </lineage>
</organism>
<dbReference type="InterPro" id="IPR004160">
    <property type="entry name" value="Transl_elong_EFTu/EF1A_C"/>
</dbReference>
<dbReference type="InterPro" id="IPR027417">
    <property type="entry name" value="P-loop_NTPase"/>
</dbReference>
<dbReference type="GO" id="GO:0005525">
    <property type="term" value="F:GTP binding"/>
    <property type="evidence" value="ECO:0007669"/>
    <property type="project" value="UniProtKB-KW"/>
</dbReference>
<dbReference type="InterPro" id="IPR009001">
    <property type="entry name" value="Transl_elong_EF1A/Init_IF2_C"/>
</dbReference>
<dbReference type="Gene3D" id="3.40.50.300">
    <property type="entry name" value="P-loop containing nucleotide triphosphate hydrolases"/>
    <property type="match status" value="1"/>
</dbReference>
<keyword evidence="10" id="KW-0648">Protein biosynthesis</keyword>
<comment type="subunit">
    <text evidence="2">Monomer.</text>
</comment>
<dbReference type="GO" id="GO:0070125">
    <property type="term" value="P:mitochondrial translational elongation"/>
    <property type="evidence" value="ECO:0007669"/>
    <property type="project" value="TreeGrafter"/>
</dbReference>
<proteinExistence type="inferred from homology"/>
<dbReference type="PANTHER" id="PTHR43721">
    <property type="entry name" value="ELONGATION FACTOR TU-RELATED"/>
    <property type="match status" value="1"/>
</dbReference>
<dbReference type="InterPro" id="IPR009000">
    <property type="entry name" value="Transl_B-barrel_sf"/>
</dbReference>
<dbReference type="InterPro" id="IPR031157">
    <property type="entry name" value="G_TR_CS"/>
</dbReference>
<dbReference type="CDD" id="cd01884">
    <property type="entry name" value="EF_Tu"/>
    <property type="match status" value="1"/>
</dbReference>
<evidence type="ECO:0000256" key="8">
    <source>
        <dbReference type="ARBA" id="ARBA00022801"/>
    </source>
</evidence>
<evidence type="ECO:0000256" key="3">
    <source>
        <dbReference type="ARBA" id="ARBA00011986"/>
    </source>
</evidence>
<dbReference type="Gene3D" id="2.40.30.10">
    <property type="entry name" value="Translation factors"/>
    <property type="match status" value="2"/>
</dbReference>
<protein>
    <recommendedName>
        <fullName evidence="3">protein-synthesizing GTPase</fullName>
        <ecNumber evidence="3">3.6.5.3</ecNumber>
    </recommendedName>
</protein>
<dbReference type="Proteomes" id="UP000887566">
    <property type="component" value="Unplaced"/>
</dbReference>